<sequence length="77" mass="8767">MKYRFKAVKYSQNINLFENAYIDHDAAIQAAFAYVDLFVDNRTAVEKLVETVLDDNAGSSLSFTHDETTYTVEPVLQ</sequence>
<protein>
    <submittedName>
        <fullName evidence="1">Uncharacterized protein</fullName>
    </submittedName>
</protein>
<dbReference type="AlphaFoldDB" id="A0A3B0XP97"/>
<proteinExistence type="predicted"/>
<name>A0A3B0XP97_9ZZZZ</name>
<evidence type="ECO:0000313" key="1">
    <source>
        <dbReference type="EMBL" id="VAW65933.1"/>
    </source>
</evidence>
<gene>
    <name evidence="1" type="ORF">MNBD_GAMMA11-1372</name>
</gene>
<dbReference type="EMBL" id="UOFG01000259">
    <property type="protein sequence ID" value="VAW65933.1"/>
    <property type="molecule type" value="Genomic_DNA"/>
</dbReference>
<organism evidence="1">
    <name type="scientific">hydrothermal vent metagenome</name>
    <dbReference type="NCBI Taxonomy" id="652676"/>
    <lineage>
        <taxon>unclassified sequences</taxon>
        <taxon>metagenomes</taxon>
        <taxon>ecological metagenomes</taxon>
    </lineage>
</organism>
<reference evidence="1" key="1">
    <citation type="submission" date="2018-06" db="EMBL/GenBank/DDBJ databases">
        <authorList>
            <person name="Zhirakovskaya E."/>
        </authorList>
    </citation>
    <scope>NUCLEOTIDE SEQUENCE</scope>
</reference>
<accession>A0A3B0XP97</accession>